<gene>
    <name evidence="1" type="ORF">MLD38_005669</name>
</gene>
<sequence>MIAHHDARNGKGQVGNRPEEARLGILLYLGEADGVESRSCCSEEFEDSSSDEFVQMMVLDGVFVVELLRLYHKGTQVEMGTPVKEPIFATRWMLPNITRDLIMFENQLPMFRVG</sequence>
<name>A0ACB9RLL3_9MYRT</name>
<evidence type="ECO:0000313" key="1">
    <source>
        <dbReference type="EMBL" id="KAI4379358.1"/>
    </source>
</evidence>
<evidence type="ECO:0000313" key="2">
    <source>
        <dbReference type="Proteomes" id="UP001057402"/>
    </source>
</evidence>
<organism evidence="1 2">
    <name type="scientific">Melastoma candidum</name>
    <dbReference type="NCBI Taxonomy" id="119954"/>
    <lineage>
        <taxon>Eukaryota</taxon>
        <taxon>Viridiplantae</taxon>
        <taxon>Streptophyta</taxon>
        <taxon>Embryophyta</taxon>
        <taxon>Tracheophyta</taxon>
        <taxon>Spermatophyta</taxon>
        <taxon>Magnoliopsida</taxon>
        <taxon>eudicotyledons</taxon>
        <taxon>Gunneridae</taxon>
        <taxon>Pentapetalae</taxon>
        <taxon>rosids</taxon>
        <taxon>malvids</taxon>
        <taxon>Myrtales</taxon>
        <taxon>Melastomataceae</taxon>
        <taxon>Melastomatoideae</taxon>
        <taxon>Melastomateae</taxon>
        <taxon>Melastoma</taxon>
    </lineage>
</organism>
<accession>A0ACB9RLL3</accession>
<proteinExistence type="predicted"/>
<dbReference type="EMBL" id="CM042882">
    <property type="protein sequence ID" value="KAI4379358.1"/>
    <property type="molecule type" value="Genomic_DNA"/>
</dbReference>
<dbReference type="Proteomes" id="UP001057402">
    <property type="component" value="Chromosome 3"/>
</dbReference>
<keyword evidence="2" id="KW-1185">Reference proteome</keyword>
<comment type="caution">
    <text evidence="1">The sequence shown here is derived from an EMBL/GenBank/DDBJ whole genome shotgun (WGS) entry which is preliminary data.</text>
</comment>
<protein>
    <submittedName>
        <fullName evidence="1">Uncharacterized protein</fullName>
    </submittedName>
</protein>
<reference evidence="2" key="1">
    <citation type="journal article" date="2023" name="Front. Plant Sci.">
        <title>Chromosomal-level genome assembly of Melastoma candidum provides insights into trichome evolution.</title>
        <authorList>
            <person name="Zhong Y."/>
            <person name="Wu W."/>
            <person name="Sun C."/>
            <person name="Zou P."/>
            <person name="Liu Y."/>
            <person name="Dai S."/>
            <person name="Zhou R."/>
        </authorList>
    </citation>
    <scope>NUCLEOTIDE SEQUENCE [LARGE SCALE GENOMIC DNA]</scope>
</reference>